<keyword evidence="5 7" id="KW-0570">Pentose shunt</keyword>
<evidence type="ECO:0000256" key="5">
    <source>
        <dbReference type="ARBA" id="ARBA00023126"/>
    </source>
</evidence>
<dbReference type="WBParaSite" id="maker-uti_cns_0009126-snap-gene-0.3-mRNA-1">
    <property type="protein sequence ID" value="maker-uti_cns_0009126-snap-gene-0.3-mRNA-1"/>
    <property type="gene ID" value="maker-uti_cns_0009126-snap-gene-0.3"/>
</dbReference>
<dbReference type="UniPathway" id="UPA00115">
    <property type="reaction ID" value="UER00414"/>
</dbReference>
<feature type="transmembrane region" description="Helical" evidence="8">
    <location>
        <begin position="54"/>
        <end position="73"/>
    </location>
</feature>
<dbReference type="GO" id="GO:0004801">
    <property type="term" value="F:transaldolase activity"/>
    <property type="evidence" value="ECO:0007669"/>
    <property type="project" value="UniProtKB-EC"/>
</dbReference>
<dbReference type="Proteomes" id="UP000095280">
    <property type="component" value="Unplaced"/>
</dbReference>
<dbReference type="Pfam" id="PF00923">
    <property type="entry name" value="TAL_FSA"/>
    <property type="match status" value="1"/>
</dbReference>
<dbReference type="InterPro" id="IPR004730">
    <property type="entry name" value="Transaldolase_1"/>
</dbReference>
<organism evidence="9 10">
    <name type="scientific">Macrostomum lignano</name>
    <dbReference type="NCBI Taxonomy" id="282301"/>
    <lineage>
        <taxon>Eukaryota</taxon>
        <taxon>Metazoa</taxon>
        <taxon>Spiralia</taxon>
        <taxon>Lophotrochozoa</taxon>
        <taxon>Platyhelminthes</taxon>
        <taxon>Rhabditophora</taxon>
        <taxon>Macrostomorpha</taxon>
        <taxon>Macrostomida</taxon>
        <taxon>Macrostomidae</taxon>
        <taxon>Macrostomum</taxon>
    </lineage>
</organism>
<dbReference type="CDD" id="cd00957">
    <property type="entry name" value="Transaldolase_TalAB"/>
    <property type="match status" value="1"/>
</dbReference>
<keyword evidence="8" id="KW-0812">Transmembrane</keyword>
<dbReference type="PROSITE" id="PS00958">
    <property type="entry name" value="TRANSALDOLASE_2"/>
    <property type="match status" value="1"/>
</dbReference>
<dbReference type="PANTHER" id="PTHR10683">
    <property type="entry name" value="TRANSALDOLASE"/>
    <property type="match status" value="1"/>
</dbReference>
<evidence type="ECO:0000256" key="3">
    <source>
        <dbReference type="ARBA" id="ARBA00013151"/>
    </source>
</evidence>
<dbReference type="InterPro" id="IPR013785">
    <property type="entry name" value="Aldolase_TIM"/>
</dbReference>
<evidence type="ECO:0000313" key="9">
    <source>
        <dbReference type="Proteomes" id="UP000095280"/>
    </source>
</evidence>
<dbReference type="EC" id="2.2.1.2" evidence="3 7"/>
<dbReference type="GO" id="GO:0005737">
    <property type="term" value="C:cytoplasm"/>
    <property type="evidence" value="ECO:0007669"/>
    <property type="project" value="InterPro"/>
</dbReference>
<dbReference type="SUPFAM" id="SSF51569">
    <property type="entry name" value="Aldolase"/>
    <property type="match status" value="1"/>
</dbReference>
<dbReference type="GO" id="GO:0005975">
    <property type="term" value="P:carbohydrate metabolic process"/>
    <property type="evidence" value="ECO:0007669"/>
    <property type="project" value="InterPro"/>
</dbReference>
<keyword evidence="8" id="KW-0472">Membrane</keyword>
<dbReference type="Gene3D" id="3.20.20.70">
    <property type="entry name" value="Aldolase class I"/>
    <property type="match status" value="1"/>
</dbReference>
<keyword evidence="4 7" id="KW-0808">Transferase</keyword>
<comment type="similarity">
    <text evidence="2">Belongs to the transaldolase family. Type 1 subfamily.</text>
</comment>
<proteinExistence type="inferred from homology"/>
<accession>A0A1I8I127</accession>
<dbReference type="PANTHER" id="PTHR10683:SF18">
    <property type="entry name" value="TRANSALDOLASE"/>
    <property type="match status" value="1"/>
</dbReference>
<dbReference type="InterPro" id="IPR018225">
    <property type="entry name" value="Transaldolase_AS"/>
</dbReference>
<comment type="function">
    <text evidence="7">Catalyzes the rate-limiting step of the non-oxidative phase in the pentose phosphate pathway. Catalyzes the reversible conversion of sedheptulose-7-phosphate and D-glyceraldehyde 3-phosphate into erythrose-4-phosphate and beta-D-fructose 6-phosphate.</text>
</comment>
<evidence type="ECO:0000313" key="10">
    <source>
        <dbReference type="WBParaSite" id="maker-uti_cns_0009126-snap-gene-0.3-mRNA-1"/>
    </source>
</evidence>
<keyword evidence="9" id="KW-1185">Reference proteome</keyword>
<keyword evidence="8" id="KW-1133">Transmembrane helix</keyword>
<dbReference type="NCBIfam" id="TIGR00874">
    <property type="entry name" value="talAB"/>
    <property type="match status" value="1"/>
</dbReference>
<dbReference type="GO" id="GO:0009052">
    <property type="term" value="P:pentose-phosphate shunt, non-oxidative branch"/>
    <property type="evidence" value="ECO:0007669"/>
    <property type="project" value="TreeGrafter"/>
</dbReference>
<sequence length="487" mass="53654">GSGGSSTFDSRNFVTAPRLTGHALSLKPFSECSFRLRCSCQHFLRLPSHLVNSLLLPSIARCSSIFFCSLFIACCRCSNRARSAALLRASKPMAIRLGSIVTVCAVAKFAFSQVLIVSRELSVNSESLFRCFVKSLANHFKNRSLSALPCGMQHALRPSFDSSGSAVRQLFDANHYNWDILVLSGEYSCKYCQTYQPTDATTNPSLILAAAKMPQYKQLVDSTVSSSATLEEAMDRLFVAFGLEILKVVPGRVSTEVDARLSFDKDAQVAKARRLIKLYADAGIAKERVLIKLSSTWEGIQAAKLLEAEGIHCNLTLMFSMPQAIACAEAKVTLISPFVGRITDWYGKKLGVSSFDRESEPGVRFVRGVYNYYKKFGYKTEIMGASFRNTMQILELAGCDLLTISPALLEQLRVLPAEVPRRLCSERASQDCPDSAARSLNEAEFRWQLNEDEMATDKLAEGIRRFAADAATLEKQIEAALVAKSSA</sequence>
<evidence type="ECO:0000256" key="8">
    <source>
        <dbReference type="SAM" id="Phobius"/>
    </source>
</evidence>
<evidence type="ECO:0000256" key="1">
    <source>
        <dbReference type="ARBA" id="ARBA00004857"/>
    </source>
</evidence>
<evidence type="ECO:0000256" key="4">
    <source>
        <dbReference type="ARBA" id="ARBA00022679"/>
    </source>
</evidence>
<protein>
    <recommendedName>
        <fullName evidence="3 7">Transaldolase</fullName>
        <ecNumber evidence="3 7">2.2.1.2</ecNumber>
    </recommendedName>
</protein>
<dbReference type="AlphaFoldDB" id="A0A1I8I127"/>
<comment type="catalytic activity">
    <reaction evidence="7">
        <text>D-sedoheptulose 7-phosphate + D-glyceraldehyde 3-phosphate = D-erythrose 4-phosphate + beta-D-fructose 6-phosphate</text>
        <dbReference type="Rhea" id="RHEA:17053"/>
        <dbReference type="ChEBI" id="CHEBI:16897"/>
        <dbReference type="ChEBI" id="CHEBI:57483"/>
        <dbReference type="ChEBI" id="CHEBI:57634"/>
        <dbReference type="ChEBI" id="CHEBI:59776"/>
        <dbReference type="EC" id="2.2.1.2"/>
    </reaction>
</comment>
<keyword evidence="6" id="KW-0704">Schiff base</keyword>
<feature type="transmembrane region" description="Helical" evidence="8">
    <location>
        <begin position="94"/>
        <end position="116"/>
    </location>
</feature>
<comment type="pathway">
    <text evidence="1 7">Carbohydrate degradation; pentose phosphate pathway; D-glyceraldehyde 3-phosphate and beta-D-fructose 6-phosphate from D-ribose 5-phosphate and D-xylulose 5-phosphate (non-oxidative stage): step 2/3.</text>
</comment>
<dbReference type="PROSITE" id="PS01054">
    <property type="entry name" value="TRANSALDOLASE_1"/>
    <property type="match status" value="1"/>
</dbReference>
<reference evidence="10" key="1">
    <citation type="submission" date="2016-11" db="UniProtKB">
        <authorList>
            <consortium name="WormBaseParasite"/>
        </authorList>
    </citation>
    <scope>IDENTIFICATION</scope>
</reference>
<evidence type="ECO:0000256" key="6">
    <source>
        <dbReference type="ARBA" id="ARBA00023270"/>
    </source>
</evidence>
<evidence type="ECO:0000256" key="2">
    <source>
        <dbReference type="ARBA" id="ARBA00008012"/>
    </source>
</evidence>
<name>A0A1I8I127_9PLAT</name>
<evidence type="ECO:0000256" key="7">
    <source>
        <dbReference type="RuleBase" id="RU000501"/>
    </source>
</evidence>
<dbReference type="InterPro" id="IPR001585">
    <property type="entry name" value="TAL/FSA"/>
</dbReference>